<organism evidence="2">
    <name type="scientific">viral metagenome</name>
    <dbReference type="NCBI Taxonomy" id="1070528"/>
    <lineage>
        <taxon>unclassified sequences</taxon>
        <taxon>metagenomes</taxon>
        <taxon>organismal metagenomes</taxon>
    </lineage>
</organism>
<dbReference type="InterPro" id="IPR010603">
    <property type="entry name" value="Znf_CppX_C4"/>
</dbReference>
<dbReference type="GO" id="GO:0008270">
    <property type="term" value="F:zinc ion binding"/>
    <property type="evidence" value="ECO:0007669"/>
    <property type="project" value="InterPro"/>
</dbReference>
<dbReference type="InterPro" id="IPR038366">
    <property type="entry name" value="Znf_CppX_C4_sf"/>
</dbReference>
<dbReference type="EMBL" id="MT144221">
    <property type="protein sequence ID" value="QJA50861.1"/>
    <property type="molecule type" value="Genomic_DNA"/>
</dbReference>
<feature type="domain" description="ClpX-type ZB" evidence="1">
    <location>
        <begin position="1"/>
        <end position="47"/>
    </location>
</feature>
<evidence type="ECO:0000313" key="2">
    <source>
        <dbReference type="EMBL" id="QJA50861.1"/>
    </source>
</evidence>
<accession>A0A6H1ZTX1</accession>
<dbReference type="InterPro" id="IPR059188">
    <property type="entry name" value="Znf_CLPX-like"/>
</dbReference>
<sequence>MNCSFCGKSEYEVQVMINKYAGSDLCICDECVKLCQEIILDSERTADMKAAERMAFSELWGTDL</sequence>
<dbReference type="GO" id="GO:0046983">
    <property type="term" value="F:protein dimerization activity"/>
    <property type="evidence" value="ECO:0007669"/>
    <property type="project" value="InterPro"/>
</dbReference>
<name>A0A6H1ZTX1_9ZZZZ</name>
<proteinExistence type="predicted"/>
<evidence type="ECO:0000259" key="1">
    <source>
        <dbReference type="PROSITE" id="PS51902"/>
    </source>
</evidence>
<dbReference type="Gene3D" id="6.20.220.10">
    <property type="entry name" value="ClpX chaperone, C4-type zinc finger domain"/>
    <property type="match status" value="1"/>
</dbReference>
<dbReference type="SMART" id="SM00994">
    <property type="entry name" value="zf-C4_ClpX"/>
    <property type="match status" value="1"/>
</dbReference>
<dbReference type="PROSITE" id="PS51902">
    <property type="entry name" value="CLPX_ZB"/>
    <property type="match status" value="1"/>
</dbReference>
<gene>
    <name evidence="2" type="ORF">TM448A01913_0016</name>
</gene>
<protein>
    <recommendedName>
        <fullName evidence="1">ClpX-type ZB domain-containing protein</fullName>
    </recommendedName>
</protein>
<reference evidence="2" key="1">
    <citation type="submission" date="2020-03" db="EMBL/GenBank/DDBJ databases">
        <title>The deep terrestrial virosphere.</title>
        <authorList>
            <person name="Holmfeldt K."/>
            <person name="Nilsson E."/>
            <person name="Simone D."/>
            <person name="Lopez-Fernandez M."/>
            <person name="Wu X."/>
            <person name="de Brujin I."/>
            <person name="Lundin D."/>
            <person name="Andersson A."/>
            <person name="Bertilsson S."/>
            <person name="Dopson M."/>
        </authorList>
    </citation>
    <scope>NUCLEOTIDE SEQUENCE</scope>
    <source>
        <strain evidence="2">TM448A01913</strain>
    </source>
</reference>
<dbReference type="Pfam" id="PF06689">
    <property type="entry name" value="zf-C4_ClpX"/>
    <property type="match status" value="1"/>
</dbReference>
<dbReference type="SUPFAM" id="SSF57716">
    <property type="entry name" value="Glucocorticoid receptor-like (DNA-binding domain)"/>
    <property type="match status" value="1"/>
</dbReference>
<dbReference type="AlphaFoldDB" id="A0A6H1ZTX1"/>